<sequence length="606" mass="69013">MRFMKRLAMSWRQRLITTSLLCLVLPSVTTLALTGIHTKNEFEKKAILKAEQSLEVAELYVSNLVHDMMIASNSIQYDSELITTFRTAYTKYNSDPSESVDMFAFKQITEKLNTITSFGERTYITILLPNGLYFTNYSTYKTDLGSMYRQPWLEELSKAPINTTHWLGAQKNYVLSEAEKSKNLITIVRTFQLYSKSPNAYIMISKPETQFHQIFSKYGPDQIMMLQDAAGAVLSQTDDRLIGQTVPSPKASGKDTLLRWNGADYFAVNHPLPFAGWTLQSFMSAKDVIGKFGNFINSIFILQILFFVVFSVVMYYLLRQFTRPITSLAKTAKKVEIGNLDVRSGIKGEDEVGHLGLSFDRMLERIQEMVRQIEWEQNRKRIAELELLQAQINPHFLFNTLNSIRLQVMMKGENEIANTIESLSTLLRMTINRNNEFLPLHEEVGTVEQYMKLMNFRHMEDVQFTTNLASDTLLESIPRFTLQPLIENAYIHGLQQKSGEISISSRKQGNSLYITVQDNGKGMTEAELKNVLKLIDETVEENAPSRSRANMSGIGLRNVHERLKIIYGSAYAIEVESSPGIGVSITLRLPLSVKEDEAGHVQSFDR</sequence>
<dbReference type="GO" id="GO:0016301">
    <property type="term" value="F:kinase activity"/>
    <property type="evidence" value="ECO:0007669"/>
    <property type="project" value="UniProtKB-KW"/>
</dbReference>
<dbReference type="InterPro" id="IPR004358">
    <property type="entry name" value="Sig_transdc_His_kin-like_C"/>
</dbReference>
<evidence type="ECO:0000256" key="4">
    <source>
        <dbReference type="ARBA" id="ARBA00022475"/>
    </source>
</evidence>
<keyword evidence="11 12" id="KW-0472">Membrane</keyword>
<evidence type="ECO:0000256" key="1">
    <source>
        <dbReference type="ARBA" id="ARBA00000085"/>
    </source>
</evidence>
<evidence type="ECO:0000256" key="12">
    <source>
        <dbReference type="SAM" id="Phobius"/>
    </source>
</evidence>
<accession>A0ABV5VTM0</accession>
<dbReference type="InterPro" id="IPR010559">
    <property type="entry name" value="Sig_transdc_His_kin_internal"/>
</dbReference>
<keyword evidence="8 15" id="KW-0418">Kinase</keyword>
<dbReference type="RefSeq" id="WP_344906490.1">
    <property type="nucleotide sequence ID" value="NZ_BAAAYO010000005.1"/>
</dbReference>
<gene>
    <name evidence="15" type="ORF">ACFFNY_07160</name>
</gene>
<dbReference type="Proteomes" id="UP001589619">
    <property type="component" value="Unassembled WGS sequence"/>
</dbReference>
<dbReference type="SMART" id="SM00387">
    <property type="entry name" value="HATPase_c"/>
    <property type="match status" value="1"/>
</dbReference>
<evidence type="ECO:0000256" key="11">
    <source>
        <dbReference type="ARBA" id="ARBA00023136"/>
    </source>
</evidence>
<evidence type="ECO:0000256" key="9">
    <source>
        <dbReference type="ARBA" id="ARBA00022840"/>
    </source>
</evidence>
<evidence type="ECO:0000256" key="2">
    <source>
        <dbReference type="ARBA" id="ARBA00004651"/>
    </source>
</evidence>
<evidence type="ECO:0000313" key="15">
    <source>
        <dbReference type="EMBL" id="MFB9751341.1"/>
    </source>
</evidence>
<evidence type="ECO:0000259" key="13">
    <source>
        <dbReference type="PROSITE" id="PS50109"/>
    </source>
</evidence>
<keyword evidence="9" id="KW-0067">ATP-binding</keyword>
<evidence type="ECO:0000256" key="7">
    <source>
        <dbReference type="ARBA" id="ARBA00022741"/>
    </source>
</evidence>
<dbReference type="InterPro" id="IPR050640">
    <property type="entry name" value="Bact_2-comp_sensor_kinase"/>
</dbReference>
<evidence type="ECO:0000256" key="6">
    <source>
        <dbReference type="ARBA" id="ARBA00022679"/>
    </source>
</evidence>
<evidence type="ECO:0000313" key="16">
    <source>
        <dbReference type="Proteomes" id="UP001589619"/>
    </source>
</evidence>
<dbReference type="InterPro" id="IPR036890">
    <property type="entry name" value="HATPase_C_sf"/>
</dbReference>
<evidence type="ECO:0000259" key="14">
    <source>
        <dbReference type="PROSITE" id="PS50885"/>
    </source>
</evidence>
<dbReference type="PROSITE" id="PS50885">
    <property type="entry name" value="HAMP"/>
    <property type="match status" value="1"/>
</dbReference>
<dbReference type="SUPFAM" id="SSF158472">
    <property type="entry name" value="HAMP domain-like"/>
    <property type="match status" value="1"/>
</dbReference>
<dbReference type="SMART" id="SM00304">
    <property type="entry name" value="HAMP"/>
    <property type="match status" value="1"/>
</dbReference>
<dbReference type="Pfam" id="PF06580">
    <property type="entry name" value="His_kinase"/>
    <property type="match status" value="1"/>
</dbReference>
<evidence type="ECO:0000256" key="5">
    <source>
        <dbReference type="ARBA" id="ARBA00022553"/>
    </source>
</evidence>
<dbReference type="EMBL" id="JBHMAG010000006">
    <property type="protein sequence ID" value="MFB9751341.1"/>
    <property type="molecule type" value="Genomic_DNA"/>
</dbReference>
<reference evidence="15 16" key="1">
    <citation type="submission" date="2024-09" db="EMBL/GenBank/DDBJ databases">
        <authorList>
            <person name="Sun Q."/>
            <person name="Mori K."/>
        </authorList>
    </citation>
    <scope>NUCLEOTIDE SEQUENCE [LARGE SCALE GENOMIC DNA]</scope>
    <source>
        <strain evidence="15 16">JCM 12520</strain>
    </source>
</reference>
<dbReference type="Gene3D" id="6.10.340.10">
    <property type="match status" value="1"/>
</dbReference>
<dbReference type="PRINTS" id="PR00344">
    <property type="entry name" value="BCTRLSENSOR"/>
</dbReference>
<dbReference type="Gene3D" id="3.30.565.10">
    <property type="entry name" value="Histidine kinase-like ATPase, C-terminal domain"/>
    <property type="match status" value="1"/>
</dbReference>
<evidence type="ECO:0000256" key="3">
    <source>
        <dbReference type="ARBA" id="ARBA00012438"/>
    </source>
</evidence>
<keyword evidence="12" id="KW-1133">Transmembrane helix</keyword>
<keyword evidence="6" id="KW-0808">Transferase</keyword>
<feature type="domain" description="Histidine kinase" evidence="13">
    <location>
        <begin position="482"/>
        <end position="593"/>
    </location>
</feature>
<comment type="caution">
    <text evidence="15">The sequence shown here is derived from an EMBL/GenBank/DDBJ whole genome shotgun (WGS) entry which is preliminary data.</text>
</comment>
<dbReference type="EC" id="2.7.13.3" evidence="3"/>
<dbReference type="PANTHER" id="PTHR34220">
    <property type="entry name" value="SENSOR HISTIDINE KINASE YPDA"/>
    <property type="match status" value="1"/>
</dbReference>
<keyword evidence="4" id="KW-1003">Cell membrane</keyword>
<dbReference type="Pfam" id="PF02518">
    <property type="entry name" value="HATPase_c"/>
    <property type="match status" value="1"/>
</dbReference>
<comment type="catalytic activity">
    <reaction evidence="1">
        <text>ATP + protein L-histidine = ADP + protein N-phospho-L-histidine.</text>
        <dbReference type="EC" id="2.7.13.3"/>
    </reaction>
</comment>
<dbReference type="PROSITE" id="PS50109">
    <property type="entry name" value="HIS_KIN"/>
    <property type="match status" value="1"/>
</dbReference>
<feature type="transmembrane region" description="Helical" evidence="12">
    <location>
        <begin position="295"/>
        <end position="318"/>
    </location>
</feature>
<proteinExistence type="predicted"/>
<dbReference type="InterPro" id="IPR003660">
    <property type="entry name" value="HAMP_dom"/>
</dbReference>
<dbReference type="InterPro" id="IPR005467">
    <property type="entry name" value="His_kinase_dom"/>
</dbReference>
<organism evidence="15 16">
    <name type="scientific">Paenibacillus hodogayensis</name>
    <dbReference type="NCBI Taxonomy" id="279208"/>
    <lineage>
        <taxon>Bacteria</taxon>
        <taxon>Bacillati</taxon>
        <taxon>Bacillota</taxon>
        <taxon>Bacilli</taxon>
        <taxon>Bacillales</taxon>
        <taxon>Paenibacillaceae</taxon>
        <taxon>Paenibacillus</taxon>
    </lineage>
</organism>
<keyword evidence="12" id="KW-0812">Transmembrane</keyword>
<keyword evidence="16" id="KW-1185">Reference proteome</keyword>
<keyword evidence="10" id="KW-0902">Two-component regulatory system</keyword>
<evidence type="ECO:0000256" key="8">
    <source>
        <dbReference type="ARBA" id="ARBA00022777"/>
    </source>
</evidence>
<protein>
    <recommendedName>
        <fullName evidence="3">histidine kinase</fullName>
        <ecNumber evidence="3">2.7.13.3</ecNumber>
    </recommendedName>
</protein>
<dbReference type="SUPFAM" id="SSF55874">
    <property type="entry name" value="ATPase domain of HSP90 chaperone/DNA topoisomerase II/histidine kinase"/>
    <property type="match status" value="1"/>
</dbReference>
<name>A0ABV5VTM0_9BACL</name>
<dbReference type="PANTHER" id="PTHR34220:SF7">
    <property type="entry name" value="SENSOR HISTIDINE KINASE YPDA"/>
    <property type="match status" value="1"/>
</dbReference>
<keyword evidence="5" id="KW-0597">Phosphoprotein</keyword>
<keyword evidence="7" id="KW-0547">Nucleotide-binding</keyword>
<evidence type="ECO:0000256" key="10">
    <source>
        <dbReference type="ARBA" id="ARBA00023012"/>
    </source>
</evidence>
<feature type="domain" description="HAMP" evidence="14">
    <location>
        <begin position="319"/>
        <end position="371"/>
    </location>
</feature>
<dbReference type="Pfam" id="PF00672">
    <property type="entry name" value="HAMP"/>
    <property type="match status" value="1"/>
</dbReference>
<dbReference type="CDD" id="cd06225">
    <property type="entry name" value="HAMP"/>
    <property type="match status" value="1"/>
</dbReference>
<comment type="subcellular location">
    <subcellularLocation>
        <location evidence="2">Cell membrane</location>
        <topology evidence="2">Multi-pass membrane protein</topology>
    </subcellularLocation>
</comment>
<dbReference type="InterPro" id="IPR003594">
    <property type="entry name" value="HATPase_dom"/>
</dbReference>